<dbReference type="SUPFAM" id="SSF55874">
    <property type="entry name" value="ATPase domain of HSP90 chaperone/DNA topoisomerase II/histidine kinase"/>
    <property type="match status" value="1"/>
</dbReference>
<name>A0A7C9PHD2_9BURK</name>
<keyword evidence="2" id="KW-0418">Kinase</keyword>
<organism evidence="2 3">
    <name type="scientific">Ideonella livida</name>
    <dbReference type="NCBI Taxonomy" id="2707176"/>
    <lineage>
        <taxon>Bacteria</taxon>
        <taxon>Pseudomonadati</taxon>
        <taxon>Pseudomonadota</taxon>
        <taxon>Betaproteobacteria</taxon>
        <taxon>Burkholderiales</taxon>
        <taxon>Sphaerotilaceae</taxon>
        <taxon>Ideonella</taxon>
    </lineage>
</organism>
<dbReference type="AlphaFoldDB" id="A0A7C9PHD2"/>
<dbReference type="Proteomes" id="UP000484255">
    <property type="component" value="Unassembled WGS sequence"/>
</dbReference>
<dbReference type="RefSeq" id="WP_163457824.1">
    <property type="nucleotide sequence ID" value="NZ_JAAGOH010000013.1"/>
</dbReference>
<keyword evidence="3" id="KW-1185">Reference proteome</keyword>
<evidence type="ECO:0000259" key="1">
    <source>
        <dbReference type="PROSITE" id="PS50109"/>
    </source>
</evidence>
<reference evidence="2 3" key="1">
    <citation type="submission" date="2020-02" db="EMBL/GenBank/DDBJ databases">
        <title>Ideonella bacterium strain TBM-1.</title>
        <authorList>
            <person name="Chen W.-M."/>
        </authorList>
    </citation>
    <scope>NUCLEOTIDE SEQUENCE [LARGE SCALE GENOMIC DNA]</scope>
    <source>
        <strain evidence="2 3">TBM-1</strain>
    </source>
</reference>
<dbReference type="GO" id="GO:0016301">
    <property type="term" value="F:kinase activity"/>
    <property type="evidence" value="ECO:0007669"/>
    <property type="project" value="UniProtKB-KW"/>
</dbReference>
<protein>
    <submittedName>
        <fullName evidence="2">HAMP domain-containing histidine kinase</fullName>
    </submittedName>
</protein>
<proteinExistence type="predicted"/>
<evidence type="ECO:0000313" key="2">
    <source>
        <dbReference type="EMBL" id="NDY91976.1"/>
    </source>
</evidence>
<dbReference type="InterPro" id="IPR005467">
    <property type="entry name" value="His_kinase_dom"/>
</dbReference>
<dbReference type="InterPro" id="IPR036890">
    <property type="entry name" value="HATPase_C_sf"/>
</dbReference>
<gene>
    <name evidence="2" type="ORF">G3A44_12340</name>
</gene>
<dbReference type="Gene3D" id="3.30.565.10">
    <property type="entry name" value="Histidine kinase-like ATPase, C-terminal domain"/>
    <property type="match status" value="1"/>
</dbReference>
<evidence type="ECO:0000313" key="3">
    <source>
        <dbReference type="Proteomes" id="UP000484255"/>
    </source>
</evidence>
<dbReference type="PROSITE" id="PS50109">
    <property type="entry name" value="HIS_KIN"/>
    <property type="match status" value="1"/>
</dbReference>
<sequence length="383" mass="41193">MNASLSELLENLRQGLLWVGKDGLVRHLNSQAGQLTGLAVGRRVFDPDLARTIAEVVSRQAPKLVNSVGVAAVAGQAPLELACRVIPGLTKDDAFVLIRGGEDDAEGGAAFDNLMMVIKEDLRDPLREAQLSLGVAVDQGDRVAMATLADRLESTLRTLDKLVDLASIWGSEALLSTDRIELWPLLQKVWGEVEPLALDRGITARFRAQGGVQSLSTLYGSEMWLGRVFRECLESAVRGAPKGAQLEIEHRQMGPRALIIFRDCGVFARKPVDAVPMGAAPVAAAAARPGAPRPAATPPAAPAPRRHAREEIGLKLCQHIIALHGGQLREEDEDGLRNFLIDLPTGAPFRTDTSQLDIAQAQQYAKDLAALMARSRKRAAAST</sequence>
<comment type="caution">
    <text evidence="2">The sequence shown here is derived from an EMBL/GenBank/DDBJ whole genome shotgun (WGS) entry which is preliminary data.</text>
</comment>
<keyword evidence="2" id="KW-0808">Transferase</keyword>
<dbReference type="EMBL" id="JAAGOH010000013">
    <property type="protein sequence ID" value="NDY91976.1"/>
    <property type="molecule type" value="Genomic_DNA"/>
</dbReference>
<accession>A0A7C9PHD2</accession>
<feature type="domain" description="Histidine kinase" evidence="1">
    <location>
        <begin position="117"/>
        <end position="347"/>
    </location>
</feature>